<proteinExistence type="predicted"/>
<dbReference type="EMBL" id="HBIP01001807">
    <property type="protein sequence ID" value="CAE0485731.1"/>
    <property type="molecule type" value="Transcribed_RNA"/>
</dbReference>
<protein>
    <submittedName>
        <fullName evidence="2">Uncharacterized protein</fullName>
    </submittedName>
</protein>
<reference evidence="2" key="1">
    <citation type="submission" date="2021-01" db="EMBL/GenBank/DDBJ databases">
        <authorList>
            <person name="Corre E."/>
            <person name="Pelletier E."/>
            <person name="Niang G."/>
            <person name="Scheremetjew M."/>
            <person name="Finn R."/>
            <person name="Kale V."/>
            <person name="Holt S."/>
            <person name="Cochrane G."/>
            <person name="Meng A."/>
            <person name="Brown T."/>
            <person name="Cohen L."/>
        </authorList>
    </citation>
    <scope>NUCLEOTIDE SEQUENCE</scope>
    <source>
        <strain evidence="2">CCMP1320</strain>
    </source>
</reference>
<dbReference type="AlphaFoldDB" id="A0A7S3QL89"/>
<evidence type="ECO:0000313" key="2">
    <source>
        <dbReference type="EMBL" id="CAE0485731.1"/>
    </source>
</evidence>
<gene>
    <name evidence="2" type="ORF">DTER00134_LOCUS770</name>
</gene>
<feature type="compositionally biased region" description="Gly residues" evidence="1">
    <location>
        <begin position="52"/>
        <end position="63"/>
    </location>
</feature>
<evidence type="ECO:0000256" key="1">
    <source>
        <dbReference type="SAM" id="MobiDB-lite"/>
    </source>
</evidence>
<name>A0A7S3QL89_DUNTE</name>
<feature type="region of interest" description="Disordered" evidence="1">
    <location>
        <begin position="30"/>
        <end position="91"/>
    </location>
</feature>
<accession>A0A7S3QL89</accession>
<organism evidence="2">
    <name type="scientific">Dunaliella tertiolecta</name>
    <name type="common">Green alga</name>
    <dbReference type="NCBI Taxonomy" id="3047"/>
    <lineage>
        <taxon>Eukaryota</taxon>
        <taxon>Viridiplantae</taxon>
        <taxon>Chlorophyta</taxon>
        <taxon>core chlorophytes</taxon>
        <taxon>Chlorophyceae</taxon>
        <taxon>CS clade</taxon>
        <taxon>Chlamydomonadales</taxon>
        <taxon>Dunaliellaceae</taxon>
        <taxon>Dunaliella</taxon>
    </lineage>
</organism>
<feature type="compositionally biased region" description="Low complexity" evidence="1">
    <location>
        <begin position="77"/>
        <end position="91"/>
    </location>
</feature>
<sequence length="141" mass="14186">MMLKTPTTTSVKPCAVRRIQPIRVQNLLRASASPSEHQPPGHTNPGVQGSSSAGGCGSGGGCSSCGSSSDKSAQPLGGTAAGAMAGAMAGASSISREDISSAFAMQANTEGEKVLSISDLLASCPEDGVWEDDPTDSWMRS</sequence>